<dbReference type="GO" id="GO:0005886">
    <property type="term" value="C:plasma membrane"/>
    <property type="evidence" value="ECO:0007669"/>
    <property type="project" value="UniProtKB-SubCell"/>
</dbReference>
<organism evidence="8 9">
    <name type="scientific">Imhoffiella purpurea</name>
    <dbReference type="NCBI Taxonomy" id="1249627"/>
    <lineage>
        <taxon>Bacteria</taxon>
        <taxon>Pseudomonadati</taxon>
        <taxon>Pseudomonadota</taxon>
        <taxon>Gammaproteobacteria</taxon>
        <taxon>Chromatiales</taxon>
        <taxon>Chromatiaceae</taxon>
        <taxon>Imhoffiella</taxon>
    </lineage>
</organism>
<comment type="caution">
    <text evidence="8">The sequence shown here is derived from an EMBL/GenBank/DDBJ whole genome shotgun (WGS) entry which is preliminary data.</text>
</comment>
<evidence type="ECO:0000313" key="8">
    <source>
        <dbReference type="EMBL" id="EXJ13983.1"/>
    </source>
</evidence>
<evidence type="ECO:0000256" key="5">
    <source>
        <dbReference type="ARBA" id="ARBA00023136"/>
    </source>
</evidence>
<dbReference type="PIRSF" id="PIRSF035875">
    <property type="entry name" value="RNase_BN"/>
    <property type="match status" value="1"/>
</dbReference>
<feature type="compositionally biased region" description="Low complexity" evidence="6">
    <location>
        <begin position="286"/>
        <end position="295"/>
    </location>
</feature>
<sequence length="304" mass="32083">MSLRTFRQISDQNVSMIAASIAFYGLLALFPAIAATIAIGGSVIDPQRLESQMASIGDLLPPEAASIILGQAEQVAAQAGRGLAFAATIGLLITLYSASRGMKSLIQGLNVVYGEKEGRGFIWLNLLAFLMTLGLIVGMVLALSLIAVVPAVIAALGLGGLLDWAVSLARWPILFGAAMLGLGIIYRYGPSRRSARWQWVTWGSVLGTLLWVVGSIAFSAYVQNFGSYNETYGSLGAVVILLLWFWLSAFIVLLGGALNAELEHQTGRDSTLGEPRPMGRRGAHVADTLGETAGDTGDDADKAA</sequence>
<feature type="region of interest" description="Disordered" evidence="6">
    <location>
        <begin position="266"/>
        <end position="304"/>
    </location>
</feature>
<evidence type="ECO:0000256" key="2">
    <source>
        <dbReference type="ARBA" id="ARBA00022475"/>
    </source>
</evidence>
<proteinExistence type="predicted"/>
<dbReference type="PANTHER" id="PTHR30213:SF0">
    <property type="entry name" value="UPF0761 MEMBRANE PROTEIN YIHY"/>
    <property type="match status" value="1"/>
</dbReference>
<feature type="transmembrane region" description="Helical" evidence="7">
    <location>
        <begin position="234"/>
        <end position="258"/>
    </location>
</feature>
<comment type="subcellular location">
    <subcellularLocation>
        <location evidence="1">Cell membrane</location>
        <topology evidence="1">Multi-pass membrane protein</topology>
    </subcellularLocation>
</comment>
<evidence type="ECO:0000256" key="4">
    <source>
        <dbReference type="ARBA" id="ARBA00022989"/>
    </source>
</evidence>
<dbReference type="PANTHER" id="PTHR30213">
    <property type="entry name" value="INNER MEMBRANE PROTEIN YHJD"/>
    <property type="match status" value="1"/>
</dbReference>
<feature type="transmembrane region" description="Helical" evidence="7">
    <location>
        <begin position="200"/>
        <end position="222"/>
    </location>
</feature>
<dbReference type="NCBIfam" id="TIGR00765">
    <property type="entry name" value="yihY_not_rbn"/>
    <property type="match status" value="1"/>
</dbReference>
<feature type="transmembrane region" description="Helical" evidence="7">
    <location>
        <begin position="123"/>
        <end position="156"/>
    </location>
</feature>
<keyword evidence="4 7" id="KW-1133">Transmembrane helix</keyword>
<evidence type="ECO:0000313" key="9">
    <source>
        <dbReference type="Proteomes" id="UP000019460"/>
    </source>
</evidence>
<dbReference type="STRING" id="1249627.D779_3183"/>
<evidence type="ECO:0000256" key="7">
    <source>
        <dbReference type="SAM" id="Phobius"/>
    </source>
</evidence>
<keyword evidence="5 7" id="KW-0472">Membrane</keyword>
<keyword evidence="3 7" id="KW-0812">Transmembrane</keyword>
<name>W9V3A1_9GAMM</name>
<feature type="transmembrane region" description="Helical" evidence="7">
    <location>
        <begin position="83"/>
        <end position="102"/>
    </location>
</feature>
<evidence type="ECO:0000256" key="1">
    <source>
        <dbReference type="ARBA" id="ARBA00004651"/>
    </source>
</evidence>
<dbReference type="eggNOG" id="COG1295">
    <property type="taxonomic scope" value="Bacteria"/>
</dbReference>
<feature type="transmembrane region" description="Helical" evidence="7">
    <location>
        <begin position="21"/>
        <end position="44"/>
    </location>
</feature>
<protein>
    <submittedName>
        <fullName evidence="8">Ribonuclease BN</fullName>
    </submittedName>
</protein>
<dbReference type="Pfam" id="PF03631">
    <property type="entry name" value="Virul_fac_BrkB"/>
    <property type="match status" value="1"/>
</dbReference>
<dbReference type="AlphaFoldDB" id="W9V3A1"/>
<dbReference type="EMBL" id="AONC01000052">
    <property type="protein sequence ID" value="EXJ13983.1"/>
    <property type="molecule type" value="Genomic_DNA"/>
</dbReference>
<accession>W9V3A1</accession>
<keyword evidence="2" id="KW-1003">Cell membrane</keyword>
<feature type="transmembrane region" description="Helical" evidence="7">
    <location>
        <begin position="168"/>
        <end position="188"/>
    </location>
</feature>
<dbReference type="Proteomes" id="UP000019460">
    <property type="component" value="Unassembled WGS sequence"/>
</dbReference>
<dbReference type="PATRIC" id="fig|1249627.3.peg.3335"/>
<reference evidence="8 9" key="1">
    <citation type="submission" date="2012-11" db="EMBL/GenBank/DDBJ databases">
        <title>Genome assembly of Thiorhodococcus sp. AK35.</title>
        <authorList>
            <person name="Nupur N."/>
            <person name="Khatri I."/>
            <person name="Subramanian S."/>
            <person name="Pinnaka A."/>
        </authorList>
    </citation>
    <scope>NUCLEOTIDE SEQUENCE [LARGE SCALE GENOMIC DNA]</scope>
    <source>
        <strain evidence="8 9">AK35</strain>
    </source>
</reference>
<dbReference type="InterPro" id="IPR017039">
    <property type="entry name" value="Virul_fac_BrkB"/>
</dbReference>
<evidence type="ECO:0000256" key="6">
    <source>
        <dbReference type="SAM" id="MobiDB-lite"/>
    </source>
</evidence>
<gene>
    <name evidence="8" type="ORF">D779_3183</name>
</gene>
<evidence type="ECO:0000256" key="3">
    <source>
        <dbReference type="ARBA" id="ARBA00022692"/>
    </source>
</evidence>
<keyword evidence="9" id="KW-1185">Reference proteome</keyword>